<dbReference type="Proteomes" id="UP000324585">
    <property type="component" value="Unassembled WGS sequence"/>
</dbReference>
<organism evidence="1 2">
    <name type="scientific">Porphyridium purpureum</name>
    <name type="common">Red alga</name>
    <name type="synonym">Porphyridium cruentum</name>
    <dbReference type="NCBI Taxonomy" id="35688"/>
    <lineage>
        <taxon>Eukaryota</taxon>
        <taxon>Rhodophyta</taxon>
        <taxon>Bangiophyceae</taxon>
        <taxon>Porphyridiales</taxon>
        <taxon>Porphyridiaceae</taxon>
        <taxon>Porphyridium</taxon>
    </lineage>
</organism>
<proteinExistence type="predicted"/>
<dbReference type="AlphaFoldDB" id="A0A5J4Z4V9"/>
<protein>
    <submittedName>
        <fullName evidence="1">Uncharacterized protein</fullName>
    </submittedName>
</protein>
<dbReference type="EMBL" id="VRMN01000001">
    <property type="protein sequence ID" value="KAA8498355.1"/>
    <property type="molecule type" value="Genomic_DNA"/>
</dbReference>
<keyword evidence="2" id="KW-1185">Reference proteome</keyword>
<accession>A0A5J4Z4V9</accession>
<name>A0A5J4Z4V9_PORPP</name>
<evidence type="ECO:0000313" key="2">
    <source>
        <dbReference type="Proteomes" id="UP000324585"/>
    </source>
</evidence>
<evidence type="ECO:0000313" key="1">
    <source>
        <dbReference type="EMBL" id="KAA8498355.1"/>
    </source>
</evidence>
<comment type="caution">
    <text evidence="1">The sequence shown here is derived from an EMBL/GenBank/DDBJ whole genome shotgun (WGS) entry which is preliminary data.</text>
</comment>
<reference evidence="2" key="1">
    <citation type="journal article" date="2019" name="Nat. Commun.">
        <title>Expansion of phycobilisome linker gene families in mesophilic red algae.</title>
        <authorList>
            <person name="Lee J."/>
            <person name="Kim D."/>
            <person name="Bhattacharya D."/>
            <person name="Yoon H.S."/>
        </authorList>
    </citation>
    <scope>NUCLEOTIDE SEQUENCE [LARGE SCALE GENOMIC DNA]</scope>
    <source>
        <strain evidence="2">CCMP 1328</strain>
    </source>
</reference>
<sequence>MFRTFAIKKNPRRKSAYAWHRAQYSLGVVSADDFRELCMNELAMRFLGTNAKSTIVSMLNGSVTRGQALGEIRKACSSVILYWNLMILATFPDGGGPLLSMDMSEPPQESPAVEDLTGEDEDYVDVDSGAWATHESLHCIMKNGLRRVETAVYSFSLSFSTSGQAIESMRAACTGFAAHWHAYMSKYFPLVGAPLFSVHTSDSLEEEVEALQAMICERDGIASVDHESESSGSEGREVNNE</sequence>
<gene>
    <name evidence="1" type="ORF">FVE85_5940</name>
</gene>